<name>A0A0P1GGN4_9RHOB</name>
<sequence length="55" mass="5730">MFVILGILSGGGLGAFQARKRNGNVADMLQYGAVYAMIGGLLGLALTILIHRLLA</sequence>
<dbReference type="Proteomes" id="UP000052022">
    <property type="component" value="Unassembled WGS sequence"/>
</dbReference>
<dbReference type="AlphaFoldDB" id="A0A0P1GGN4"/>
<reference evidence="2 3" key="1">
    <citation type="submission" date="2015-09" db="EMBL/GenBank/DDBJ databases">
        <authorList>
            <consortium name="Swine Surveillance"/>
        </authorList>
    </citation>
    <scope>NUCLEOTIDE SEQUENCE [LARGE SCALE GENOMIC DNA]</scope>
    <source>
        <strain evidence="2 3">CECT 7557</strain>
    </source>
</reference>
<evidence type="ECO:0000313" key="2">
    <source>
        <dbReference type="EMBL" id="CUH80645.1"/>
    </source>
</evidence>
<evidence type="ECO:0000256" key="1">
    <source>
        <dbReference type="SAM" id="Phobius"/>
    </source>
</evidence>
<keyword evidence="1" id="KW-1133">Transmembrane helix</keyword>
<gene>
    <name evidence="2" type="ORF">TRM7557_03023</name>
</gene>
<protein>
    <recommendedName>
        <fullName evidence="4">Apolipoprotein acyltransferase</fullName>
    </recommendedName>
</protein>
<keyword evidence="1" id="KW-0812">Transmembrane</keyword>
<evidence type="ECO:0000313" key="3">
    <source>
        <dbReference type="Proteomes" id="UP000052022"/>
    </source>
</evidence>
<dbReference type="RefSeq" id="WP_058291023.1">
    <property type="nucleotide sequence ID" value="NZ_CYSD01000039.1"/>
</dbReference>
<feature type="transmembrane region" description="Helical" evidence="1">
    <location>
        <begin position="33"/>
        <end position="54"/>
    </location>
</feature>
<dbReference type="EMBL" id="CYSD01000039">
    <property type="protein sequence ID" value="CUH80645.1"/>
    <property type="molecule type" value="Genomic_DNA"/>
</dbReference>
<evidence type="ECO:0008006" key="4">
    <source>
        <dbReference type="Google" id="ProtNLM"/>
    </source>
</evidence>
<proteinExistence type="predicted"/>
<dbReference type="STRING" id="928856.SAMN04488049_104306"/>
<keyword evidence="1" id="KW-0472">Membrane</keyword>
<accession>A0A0P1GGN4</accession>
<organism evidence="2 3">
    <name type="scientific">Tritonibacter multivorans</name>
    <dbReference type="NCBI Taxonomy" id="928856"/>
    <lineage>
        <taxon>Bacteria</taxon>
        <taxon>Pseudomonadati</taxon>
        <taxon>Pseudomonadota</taxon>
        <taxon>Alphaproteobacteria</taxon>
        <taxon>Rhodobacterales</taxon>
        <taxon>Paracoccaceae</taxon>
        <taxon>Tritonibacter</taxon>
    </lineage>
</organism>
<keyword evidence="3" id="KW-1185">Reference proteome</keyword>